<dbReference type="Proteomes" id="UP000601435">
    <property type="component" value="Unassembled WGS sequence"/>
</dbReference>
<dbReference type="Pfam" id="PF07963">
    <property type="entry name" value="N_methyl"/>
    <property type="match status" value="1"/>
</dbReference>
<sequence length="151" mass="15401">MQKGFTLIELMIVVAIIGILAAVALPAYQSYIETANMGKVNSHYEEGVKYVRGEMSRVRTGLAMGILDTAGAEAALDGAGILASLESEVGSQKFDFGSPTGAAAYAAAVGDDAGTVGIADNGGSVAAGTLNVAVTRPAYIDLTTLVESVNW</sequence>
<name>A0A813AII0_9DINO</name>
<accession>A0A813AII0</accession>
<protein>
    <submittedName>
        <fullName evidence="3">FimA protein</fullName>
    </submittedName>
</protein>
<dbReference type="PANTHER" id="PTHR30093:SF34">
    <property type="entry name" value="PREPILIN PEPTIDASE-DEPENDENT PROTEIN D"/>
    <property type="match status" value="1"/>
</dbReference>
<dbReference type="PANTHER" id="PTHR30093">
    <property type="entry name" value="GENERAL SECRETION PATHWAY PROTEIN G"/>
    <property type="match status" value="1"/>
</dbReference>
<evidence type="ECO:0000313" key="4">
    <source>
        <dbReference type="Proteomes" id="UP000601435"/>
    </source>
</evidence>
<dbReference type="InterPro" id="IPR045584">
    <property type="entry name" value="Pilin-like"/>
</dbReference>
<comment type="caution">
    <text evidence="3">The sequence shown here is derived from an EMBL/GenBank/DDBJ whole genome shotgun (WGS) entry which is preliminary data.</text>
</comment>
<dbReference type="GO" id="GO:0043107">
    <property type="term" value="P:type IV pilus-dependent motility"/>
    <property type="evidence" value="ECO:0007669"/>
    <property type="project" value="TreeGrafter"/>
</dbReference>
<evidence type="ECO:0000256" key="1">
    <source>
        <dbReference type="ARBA" id="ARBA00022481"/>
    </source>
</evidence>
<dbReference type="PROSITE" id="PS00409">
    <property type="entry name" value="PROKAR_NTER_METHYL"/>
    <property type="match status" value="1"/>
</dbReference>
<dbReference type="EMBL" id="CAJNJA010060140">
    <property type="protein sequence ID" value="CAE7869762.1"/>
    <property type="molecule type" value="Genomic_DNA"/>
</dbReference>
<dbReference type="Gene3D" id="3.30.700.10">
    <property type="entry name" value="Glycoprotein, Type 4 Pilin"/>
    <property type="match status" value="1"/>
</dbReference>
<dbReference type="AlphaFoldDB" id="A0A813AII0"/>
<feature type="transmembrane region" description="Helical" evidence="2">
    <location>
        <begin position="7"/>
        <end position="28"/>
    </location>
</feature>
<dbReference type="SUPFAM" id="SSF54523">
    <property type="entry name" value="Pili subunits"/>
    <property type="match status" value="1"/>
</dbReference>
<proteinExistence type="predicted"/>
<keyword evidence="1" id="KW-0488">Methylation</keyword>
<keyword evidence="4" id="KW-1185">Reference proteome</keyword>
<organism evidence="3 4">
    <name type="scientific">Symbiodinium necroappetens</name>
    <dbReference type="NCBI Taxonomy" id="1628268"/>
    <lineage>
        <taxon>Eukaryota</taxon>
        <taxon>Sar</taxon>
        <taxon>Alveolata</taxon>
        <taxon>Dinophyceae</taxon>
        <taxon>Suessiales</taxon>
        <taxon>Symbiodiniaceae</taxon>
        <taxon>Symbiodinium</taxon>
    </lineage>
</organism>
<keyword evidence="2" id="KW-0472">Membrane</keyword>
<gene>
    <name evidence="3" type="primary">fimA</name>
    <name evidence="3" type="ORF">SNEC2469_LOCUS28047</name>
</gene>
<evidence type="ECO:0000256" key="2">
    <source>
        <dbReference type="SAM" id="Phobius"/>
    </source>
</evidence>
<keyword evidence="2" id="KW-1133">Transmembrane helix</keyword>
<evidence type="ECO:0000313" key="3">
    <source>
        <dbReference type="EMBL" id="CAE7869762.1"/>
    </source>
</evidence>
<dbReference type="InterPro" id="IPR012902">
    <property type="entry name" value="N_methyl_site"/>
</dbReference>
<dbReference type="NCBIfam" id="TIGR02532">
    <property type="entry name" value="IV_pilin_GFxxxE"/>
    <property type="match status" value="1"/>
</dbReference>
<reference evidence="3" key="1">
    <citation type="submission" date="2021-02" db="EMBL/GenBank/DDBJ databases">
        <authorList>
            <person name="Dougan E. K."/>
            <person name="Rhodes N."/>
            <person name="Thang M."/>
            <person name="Chan C."/>
        </authorList>
    </citation>
    <scope>NUCLEOTIDE SEQUENCE</scope>
</reference>
<keyword evidence="2" id="KW-0812">Transmembrane</keyword>